<accession>C0QK88</accession>
<proteinExistence type="predicted"/>
<keyword evidence="1" id="KW-0732">Signal</keyword>
<gene>
    <name evidence="2" type="ordered locus">HRM2_30310</name>
</gene>
<dbReference type="OrthoDB" id="5420040at2"/>
<name>C0QK88_DESAH</name>
<evidence type="ECO:0000313" key="3">
    <source>
        <dbReference type="Proteomes" id="UP000000442"/>
    </source>
</evidence>
<dbReference type="KEGG" id="dat:HRM2_30310"/>
<dbReference type="STRING" id="177437.HRM2_30310"/>
<dbReference type="HOGENOM" id="CLU_1493942_0_0_7"/>
<feature type="chain" id="PRO_5002902440" evidence="1">
    <location>
        <begin position="33"/>
        <end position="191"/>
    </location>
</feature>
<dbReference type="Proteomes" id="UP000000442">
    <property type="component" value="Chromosome"/>
</dbReference>
<dbReference type="EMBL" id="CP001087">
    <property type="protein sequence ID" value="ACN16114.1"/>
    <property type="molecule type" value="Genomic_DNA"/>
</dbReference>
<dbReference type="AlphaFoldDB" id="C0QK88"/>
<sequence length="191" mass="21009">MSMPLIKNSALTFSAAVLLVIVQILGSSPAGANQGIGCYYIRYDIKSSNNRIVDSALVMVPADQEYRTSVFYPHRAGGGTTAVPGNSAEQSLARAQENALKKLLEQRGLKSVSSRSSVFSGKTAAMETVISYEGAFLPPIEVVEQNYSPRTESFNAVFLVRFSPIAFPDQWKWLEFKTRVKSIFQDIISLF</sequence>
<keyword evidence="3" id="KW-1185">Reference proteome</keyword>
<organism evidence="2 3">
    <name type="scientific">Desulforapulum autotrophicum (strain ATCC 43914 / DSM 3382 / VKM B-1955 / HRM2)</name>
    <name type="common">Desulfobacterium autotrophicum</name>
    <dbReference type="NCBI Taxonomy" id="177437"/>
    <lineage>
        <taxon>Bacteria</taxon>
        <taxon>Pseudomonadati</taxon>
        <taxon>Thermodesulfobacteriota</taxon>
        <taxon>Desulfobacteria</taxon>
        <taxon>Desulfobacterales</taxon>
        <taxon>Desulfobacteraceae</taxon>
        <taxon>Desulforapulum</taxon>
    </lineage>
</organism>
<dbReference type="eggNOG" id="ENOG5032V09">
    <property type="taxonomic scope" value="Bacteria"/>
</dbReference>
<reference evidence="2 3" key="1">
    <citation type="journal article" date="2009" name="Environ. Microbiol.">
        <title>Genome sequence of Desulfobacterium autotrophicum HRM2, a marine sulfate reducer oxidizing organic carbon completely to carbon dioxide.</title>
        <authorList>
            <person name="Strittmatter A.W."/>
            <person name="Liesegang H."/>
            <person name="Rabus R."/>
            <person name="Decker I."/>
            <person name="Amann J."/>
            <person name="Andres S."/>
            <person name="Henne A."/>
            <person name="Fricke W.F."/>
            <person name="Martinez-Arias R."/>
            <person name="Bartels D."/>
            <person name="Goesmann A."/>
            <person name="Krause L."/>
            <person name="Puehler A."/>
            <person name="Klenk H.P."/>
            <person name="Richter M."/>
            <person name="Schuler M."/>
            <person name="Gloeckner F.O."/>
            <person name="Meyerdierks A."/>
            <person name="Gottschalk G."/>
            <person name="Amann R."/>
        </authorList>
    </citation>
    <scope>NUCLEOTIDE SEQUENCE [LARGE SCALE GENOMIC DNA]</scope>
    <source>
        <strain evidence="3">ATCC 43914 / DSM 3382 / HRM2</strain>
    </source>
</reference>
<evidence type="ECO:0000313" key="2">
    <source>
        <dbReference type="EMBL" id="ACN16114.1"/>
    </source>
</evidence>
<feature type="signal peptide" evidence="1">
    <location>
        <begin position="1"/>
        <end position="32"/>
    </location>
</feature>
<evidence type="ECO:0000256" key="1">
    <source>
        <dbReference type="SAM" id="SignalP"/>
    </source>
</evidence>
<protein>
    <submittedName>
        <fullName evidence="2">Uncharacterized protein</fullName>
    </submittedName>
</protein>